<keyword evidence="2" id="KW-1185">Reference proteome</keyword>
<sequence length="164" mass="18556">MPQPAFFRSPPPLPHLQPPRGFHVDLAARHKALLEEDVALKRFKSYKSKAKQVLRARNALTSVVLCVPFGVPYQNNRRIPTMRVYCTADEEVEEVSDLGVNVALSMLKFYKTCSLAQPLCEQEKYRPYYPQAAVMCQLAVVMDMIPQGGLARKSCPRNDDLMSD</sequence>
<dbReference type="InterPro" id="IPR034573">
    <property type="entry name" value="SDH7"/>
</dbReference>
<dbReference type="EnsemblPlants" id="OB11G28130.1">
    <property type="protein sequence ID" value="OB11G28130.1"/>
    <property type="gene ID" value="OB11G28130"/>
</dbReference>
<accession>J3NAH7</accession>
<dbReference type="PANTHER" id="PTHR36041:SF2">
    <property type="entry name" value="SUCCINATE DEHYDROGENASE SUBUNIT 7A, MITOCHONDRIAL-RELATED"/>
    <property type="match status" value="1"/>
</dbReference>
<organism evidence="1">
    <name type="scientific">Oryza brachyantha</name>
    <name type="common">malo sina</name>
    <dbReference type="NCBI Taxonomy" id="4533"/>
    <lineage>
        <taxon>Eukaryota</taxon>
        <taxon>Viridiplantae</taxon>
        <taxon>Streptophyta</taxon>
        <taxon>Embryophyta</taxon>
        <taxon>Tracheophyta</taxon>
        <taxon>Spermatophyta</taxon>
        <taxon>Magnoliopsida</taxon>
        <taxon>Liliopsida</taxon>
        <taxon>Poales</taxon>
        <taxon>Poaceae</taxon>
        <taxon>BOP clade</taxon>
        <taxon>Oryzoideae</taxon>
        <taxon>Oryzeae</taxon>
        <taxon>Oryzinae</taxon>
        <taxon>Oryza</taxon>
    </lineage>
</organism>
<evidence type="ECO:0000313" key="1">
    <source>
        <dbReference type="EnsemblPlants" id="OB11G28130.1"/>
    </source>
</evidence>
<dbReference type="Proteomes" id="UP000006038">
    <property type="component" value="Chromosome 11"/>
</dbReference>
<reference evidence="1" key="2">
    <citation type="submission" date="2013-04" db="UniProtKB">
        <authorList>
            <consortium name="EnsemblPlants"/>
        </authorList>
    </citation>
    <scope>IDENTIFICATION</scope>
</reference>
<dbReference type="HOGENOM" id="CLU_1621546_0_0_1"/>
<dbReference type="Gramene" id="OB11G28130.1">
    <property type="protein sequence ID" value="OB11G28130.1"/>
    <property type="gene ID" value="OB11G28130"/>
</dbReference>
<evidence type="ECO:0000313" key="2">
    <source>
        <dbReference type="Proteomes" id="UP000006038"/>
    </source>
</evidence>
<dbReference type="GO" id="GO:0045273">
    <property type="term" value="C:respiratory chain complex II (succinate dehydrogenase)"/>
    <property type="evidence" value="ECO:0007669"/>
    <property type="project" value="InterPro"/>
</dbReference>
<proteinExistence type="predicted"/>
<dbReference type="STRING" id="4533.J3NAH7"/>
<name>J3NAH7_ORYBR</name>
<dbReference type="AlphaFoldDB" id="J3NAH7"/>
<protein>
    <submittedName>
        <fullName evidence="1">Uncharacterized protein</fullName>
    </submittedName>
</protein>
<reference evidence="1" key="1">
    <citation type="journal article" date="2013" name="Nat. Commun.">
        <title>Whole-genome sequencing of Oryza brachyantha reveals mechanisms underlying Oryza genome evolution.</title>
        <authorList>
            <person name="Chen J."/>
            <person name="Huang Q."/>
            <person name="Gao D."/>
            <person name="Wang J."/>
            <person name="Lang Y."/>
            <person name="Liu T."/>
            <person name="Li B."/>
            <person name="Bai Z."/>
            <person name="Luis Goicoechea J."/>
            <person name="Liang C."/>
            <person name="Chen C."/>
            <person name="Zhang W."/>
            <person name="Sun S."/>
            <person name="Liao Y."/>
            <person name="Zhang X."/>
            <person name="Yang L."/>
            <person name="Song C."/>
            <person name="Wang M."/>
            <person name="Shi J."/>
            <person name="Liu G."/>
            <person name="Liu J."/>
            <person name="Zhou H."/>
            <person name="Zhou W."/>
            <person name="Yu Q."/>
            <person name="An N."/>
            <person name="Chen Y."/>
            <person name="Cai Q."/>
            <person name="Wang B."/>
            <person name="Liu B."/>
            <person name="Min J."/>
            <person name="Huang Y."/>
            <person name="Wu H."/>
            <person name="Li Z."/>
            <person name="Zhang Y."/>
            <person name="Yin Y."/>
            <person name="Song W."/>
            <person name="Jiang J."/>
            <person name="Jackson S.A."/>
            <person name="Wing R.A."/>
            <person name="Wang J."/>
            <person name="Chen M."/>
        </authorList>
    </citation>
    <scope>NUCLEOTIDE SEQUENCE [LARGE SCALE GENOMIC DNA]</scope>
    <source>
        <strain evidence="1">cv. IRGC 101232</strain>
    </source>
</reference>
<dbReference type="PANTHER" id="PTHR36041">
    <property type="entry name" value="SUCCINATE DEHYDROGENASE SUBUNIT 7A, MITOCHONDRIAL-RELATED"/>
    <property type="match status" value="1"/>
</dbReference>